<dbReference type="AlphaFoldDB" id="A0A562I0T2"/>
<dbReference type="Pfam" id="PF11743">
    <property type="entry name" value="DUF3301"/>
    <property type="match status" value="1"/>
</dbReference>
<proteinExistence type="predicted"/>
<dbReference type="EMBL" id="VLKG01000011">
    <property type="protein sequence ID" value="TWH64278.1"/>
    <property type="molecule type" value="Genomic_DNA"/>
</dbReference>
<comment type="caution">
    <text evidence="2">The sequence shown here is derived from an EMBL/GenBank/DDBJ whole genome shotgun (WGS) entry which is preliminary data.</text>
</comment>
<gene>
    <name evidence="2" type="ORF">LX59_02685</name>
</gene>
<feature type="region of interest" description="Disordered" evidence="1">
    <location>
        <begin position="120"/>
        <end position="151"/>
    </location>
</feature>
<accession>A0A562I0T2</accession>
<evidence type="ECO:0000313" key="3">
    <source>
        <dbReference type="Proteomes" id="UP000319627"/>
    </source>
</evidence>
<protein>
    <submittedName>
        <fullName evidence="2">Uncharacterized protein DUF3301</fullName>
    </submittedName>
</protein>
<name>A0A562I0T2_9GAMM</name>
<evidence type="ECO:0000313" key="2">
    <source>
        <dbReference type="EMBL" id="TWH64278.1"/>
    </source>
</evidence>
<reference evidence="2 3" key="1">
    <citation type="submission" date="2019-07" db="EMBL/GenBank/DDBJ databases">
        <title>Genomic Encyclopedia of Type Strains, Phase I: the one thousand microbial genomes (KMG-I) project.</title>
        <authorList>
            <person name="Kyrpides N."/>
        </authorList>
    </citation>
    <scope>NUCLEOTIDE SEQUENCE [LARGE SCALE GENOMIC DNA]</scope>
    <source>
        <strain evidence="2 3">DSM 375</strain>
    </source>
</reference>
<sequence length="151" mass="17329">MSSLISFSLWLFVILVLASLWYAQGIREAALARVKQHCTKLDLVLLDEYVAFQKLDWAYDLYGTKRIIWIYAFEFTVTGEQRYQGSITMFSKNPGRISLEPHLQPITRKASEGSVYTLKPTKEASNHPNGQVVSLADWRKQHPKTKVRPQG</sequence>
<organism evidence="2 3">
    <name type="scientific">Azomonas agilis</name>
    <dbReference type="NCBI Taxonomy" id="116849"/>
    <lineage>
        <taxon>Bacteria</taxon>
        <taxon>Pseudomonadati</taxon>
        <taxon>Pseudomonadota</taxon>
        <taxon>Gammaproteobacteria</taxon>
        <taxon>Pseudomonadales</taxon>
        <taxon>Pseudomonadaceae</taxon>
        <taxon>Azomonas</taxon>
    </lineage>
</organism>
<feature type="compositionally biased region" description="Basic residues" evidence="1">
    <location>
        <begin position="141"/>
        <end position="151"/>
    </location>
</feature>
<evidence type="ECO:0000256" key="1">
    <source>
        <dbReference type="SAM" id="MobiDB-lite"/>
    </source>
</evidence>
<dbReference type="OrthoDB" id="5959530at2"/>
<dbReference type="RefSeq" id="WP_144572635.1">
    <property type="nucleotide sequence ID" value="NZ_VLKG01000011.1"/>
</dbReference>
<keyword evidence="3" id="KW-1185">Reference proteome</keyword>
<dbReference type="Proteomes" id="UP000319627">
    <property type="component" value="Unassembled WGS sequence"/>
</dbReference>
<dbReference type="InterPro" id="IPR021732">
    <property type="entry name" value="DUF3301"/>
</dbReference>